<evidence type="ECO:0000256" key="8">
    <source>
        <dbReference type="ARBA" id="ARBA00022825"/>
    </source>
</evidence>
<sequence>MKRQPGDLLIIGGSEDKESDEEQAILRQAAKKAISEDGGHIVLLTVATMEPEQTAETYRRAFGRLGVRRMEVLDIRNREQAYDPANVEKLSGASVLFFSGGDQLRITSQMGGSPLLERIFALHQEGVAIVGTSAGAAAMSGTMLIGGPGSATTNGSNPCLSSLAMAPGLGLLKGVIVDSHFSERGRFARLMGAVAQNPHNLGIGLDEDTAVLVRNNDEEFTVLGSGGVYVIDGLGIRFTSLSDMHTQGILTVHDARVHVLARNDRFSLKGRRPLPPLSPATP</sequence>
<keyword evidence="10" id="KW-1185">Reference proteome</keyword>
<comment type="catalytic activity">
    <reaction evidence="1">
        <text>[L-4-(L-arginin-2-N-yl)aspartate](n) + H2O = [L-4-(L-arginin-2-N-yl)aspartate](n-1) + L-4-(L-arginin-2-N-yl)aspartate</text>
        <dbReference type="Rhea" id="RHEA:12845"/>
        <dbReference type="Rhea" id="RHEA-COMP:13728"/>
        <dbReference type="Rhea" id="RHEA-COMP:13734"/>
        <dbReference type="ChEBI" id="CHEBI:15377"/>
        <dbReference type="ChEBI" id="CHEBI:137986"/>
        <dbReference type="ChEBI" id="CHEBI:137991"/>
        <dbReference type="EC" id="3.4.15.6"/>
    </reaction>
</comment>
<reference evidence="9 10" key="1">
    <citation type="submission" date="2019-08" db="EMBL/GenBank/DDBJ databases">
        <title>Archangium and Cystobacter genomes.</title>
        <authorList>
            <person name="Chen I.-C.K."/>
            <person name="Wielgoss S."/>
        </authorList>
    </citation>
    <scope>NUCLEOTIDE SEQUENCE [LARGE SCALE GENOMIC DNA]</scope>
    <source>
        <strain evidence="9 10">Cbm 6</strain>
    </source>
</reference>
<evidence type="ECO:0000256" key="5">
    <source>
        <dbReference type="ARBA" id="ARBA00015719"/>
    </source>
</evidence>
<dbReference type="CDD" id="cd03145">
    <property type="entry name" value="GAT1_cyanophycinase"/>
    <property type="match status" value="1"/>
</dbReference>
<dbReference type="RefSeq" id="WP_395807903.1">
    <property type="nucleotide sequence ID" value="NZ_CP043494.1"/>
</dbReference>
<evidence type="ECO:0000256" key="2">
    <source>
        <dbReference type="ARBA" id="ARBA00002039"/>
    </source>
</evidence>
<name>A0ABY9X2U1_9BACT</name>
<evidence type="ECO:0000256" key="1">
    <source>
        <dbReference type="ARBA" id="ARBA00001092"/>
    </source>
</evidence>
<dbReference type="GO" id="GO:0008241">
    <property type="term" value="F:peptidyl-dipeptidase activity"/>
    <property type="evidence" value="ECO:0007669"/>
    <property type="project" value="UniProtKB-EC"/>
</dbReference>
<dbReference type="InterPro" id="IPR011811">
    <property type="entry name" value="Peptidase_S51_cyanophycinase"/>
</dbReference>
<dbReference type="SUPFAM" id="SSF52317">
    <property type="entry name" value="Class I glutamine amidotransferase-like"/>
    <property type="match status" value="1"/>
</dbReference>
<evidence type="ECO:0000313" key="10">
    <source>
        <dbReference type="Proteomes" id="UP001611383"/>
    </source>
</evidence>
<organism evidence="9 10">
    <name type="scientific">Archangium minus</name>
    <dbReference type="NCBI Taxonomy" id="83450"/>
    <lineage>
        <taxon>Bacteria</taxon>
        <taxon>Pseudomonadati</taxon>
        <taxon>Myxococcota</taxon>
        <taxon>Myxococcia</taxon>
        <taxon>Myxococcales</taxon>
        <taxon>Cystobacterineae</taxon>
        <taxon>Archangiaceae</taxon>
        <taxon>Archangium</taxon>
    </lineage>
</organism>
<accession>A0ABY9X2U1</accession>
<dbReference type="EMBL" id="CP043494">
    <property type="protein sequence ID" value="WNG49696.1"/>
    <property type="molecule type" value="Genomic_DNA"/>
</dbReference>
<dbReference type="InterPro" id="IPR029062">
    <property type="entry name" value="Class_I_gatase-like"/>
</dbReference>
<dbReference type="NCBIfam" id="TIGR02069">
    <property type="entry name" value="cyanophycinase"/>
    <property type="match status" value="1"/>
</dbReference>
<comment type="function">
    <text evidence="2">Exopeptidase that catalyzes the hydrolytic cleavage of multi-L-arginyl-poly-L-aspartic acid (cyanophycin; a water-insoluble reserve polymer) into aspartate-arginine dipeptides.</text>
</comment>
<dbReference type="PANTHER" id="PTHR36175:SF1">
    <property type="entry name" value="CYANOPHYCINASE"/>
    <property type="match status" value="1"/>
</dbReference>
<evidence type="ECO:0000256" key="4">
    <source>
        <dbReference type="ARBA" id="ARBA00013115"/>
    </source>
</evidence>
<keyword evidence="8" id="KW-0720">Serine protease</keyword>
<keyword evidence="7 9" id="KW-0378">Hydrolase</keyword>
<keyword evidence="6" id="KW-0645">Protease</keyword>
<dbReference type="Gene3D" id="3.40.50.880">
    <property type="match status" value="1"/>
</dbReference>
<dbReference type="GO" id="GO:0004180">
    <property type="term" value="F:carboxypeptidase activity"/>
    <property type="evidence" value="ECO:0007669"/>
    <property type="project" value="UniProtKB-KW"/>
</dbReference>
<comment type="similarity">
    <text evidence="3">Belongs to the peptidase S51 family.</text>
</comment>
<evidence type="ECO:0000256" key="7">
    <source>
        <dbReference type="ARBA" id="ARBA00022801"/>
    </source>
</evidence>
<gene>
    <name evidence="9" type="ORF">F0U60_40440</name>
</gene>
<dbReference type="PANTHER" id="PTHR36175">
    <property type="entry name" value="CYANOPHYCINASE"/>
    <property type="match status" value="1"/>
</dbReference>
<dbReference type="Pfam" id="PF03575">
    <property type="entry name" value="Peptidase_S51"/>
    <property type="match status" value="1"/>
</dbReference>
<keyword evidence="9" id="KW-0121">Carboxypeptidase</keyword>
<protein>
    <recommendedName>
        <fullName evidence="5">Cyanophycinase</fullName>
        <ecNumber evidence="4">3.4.15.6</ecNumber>
    </recommendedName>
</protein>
<evidence type="ECO:0000256" key="3">
    <source>
        <dbReference type="ARBA" id="ARBA00006534"/>
    </source>
</evidence>
<dbReference type="EC" id="3.4.15.6" evidence="4"/>
<evidence type="ECO:0000256" key="6">
    <source>
        <dbReference type="ARBA" id="ARBA00022670"/>
    </source>
</evidence>
<dbReference type="InterPro" id="IPR005320">
    <property type="entry name" value="Peptidase_S51"/>
</dbReference>
<dbReference type="PIRSF" id="PIRSF032067">
    <property type="entry name" value="Cyanophycinase"/>
    <property type="match status" value="1"/>
</dbReference>
<dbReference type="Proteomes" id="UP001611383">
    <property type="component" value="Chromosome"/>
</dbReference>
<evidence type="ECO:0000313" key="9">
    <source>
        <dbReference type="EMBL" id="WNG49696.1"/>
    </source>
</evidence>
<proteinExistence type="inferred from homology"/>